<dbReference type="EMBL" id="LASV01000792">
    <property type="protein sequence ID" value="KKA16318.1"/>
    <property type="molecule type" value="Genomic_DNA"/>
</dbReference>
<dbReference type="GeneID" id="25313160"/>
<gene>
    <name evidence="1" type="ORF">T310_10096</name>
</gene>
<dbReference type="RefSeq" id="XP_013322930.1">
    <property type="nucleotide sequence ID" value="XM_013467476.1"/>
</dbReference>
<dbReference type="AlphaFoldDB" id="A0A0F4YFA1"/>
<organism evidence="1 2">
    <name type="scientific">Rasamsonia emersonii (strain ATCC 16479 / CBS 393.64 / IMI 116815)</name>
    <dbReference type="NCBI Taxonomy" id="1408163"/>
    <lineage>
        <taxon>Eukaryota</taxon>
        <taxon>Fungi</taxon>
        <taxon>Dikarya</taxon>
        <taxon>Ascomycota</taxon>
        <taxon>Pezizomycotina</taxon>
        <taxon>Eurotiomycetes</taxon>
        <taxon>Eurotiomycetidae</taxon>
        <taxon>Eurotiales</taxon>
        <taxon>Trichocomaceae</taxon>
        <taxon>Rasamsonia</taxon>
    </lineage>
</organism>
<evidence type="ECO:0000313" key="1">
    <source>
        <dbReference type="EMBL" id="KKA16318.1"/>
    </source>
</evidence>
<evidence type="ECO:0000313" key="2">
    <source>
        <dbReference type="Proteomes" id="UP000053958"/>
    </source>
</evidence>
<accession>A0A0F4YFA1</accession>
<protein>
    <submittedName>
        <fullName evidence="1">Uncharacterized protein</fullName>
    </submittedName>
</protein>
<name>A0A0F4YFA1_RASE3</name>
<reference evidence="1 2" key="1">
    <citation type="submission" date="2015-04" db="EMBL/GenBank/DDBJ databases">
        <authorList>
            <person name="Heijne W.H."/>
            <person name="Fedorova N.D."/>
            <person name="Nierman W.C."/>
            <person name="Vollebregt A.W."/>
            <person name="Zhao Z."/>
            <person name="Wu L."/>
            <person name="Kumar M."/>
            <person name="Stam H."/>
            <person name="van den Berg M.A."/>
            <person name="Pel H.J."/>
        </authorList>
    </citation>
    <scope>NUCLEOTIDE SEQUENCE [LARGE SCALE GENOMIC DNA]</scope>
    <source>
        <strain evidence="1 2">CBS 393.64</strain>
    </source>
</reference>
<sequence length="103" mass="11808">MVGLGSRDFESSISPFTRAGAWAFIALDTNRRLIEAAGKNPDRHTAEASKPPLICNAITYFPAVSITRLLRSLEYPHKMRFFVRSYHNVYIISWPLILKSYYI</sequence>
<comment type="caution">
    <text evidence="1">The sequence shown here is derived from an EMBL/GenBank/DDBJ whole genome shotgun (WGS) entry which is preliminary data.</text>
</comment>
<keyword evidence="2" id="KW-1185">Reference proteome</keyword>
<dbReference type="Proteomes" id="UP000053958">
    <property type="component" value="Unassembled WGS sequence"/>
</dbReference>
<proteinExistence type="predicted"/>